<name>A0A392MK41_9FABA</name>
<dbReference type="GO" id="GO:0006310">
    <property type="term" value="P:DNA recombination"/>
    <property type="evidence" value="ECO:0007669"/>
    <property type="project" value="UniProtKB-KW"/>
</dbReference>
<accession>A0A392MK41</accession>
<keyword evidence="3" id="KW-0064">Aspartyl protease</keyword>
<evidence type="ECO:0000259" key="11">
    <source>
        <dbReference type="PROSITE" id="PS50994"/>
    </source>
</evidence>
<evidence type="ECO:0000256" key="3">
    <source>
        <dbReference type="ARBA" id="ARBA00022750"/>
    </source>
</evidence>
<dbReference type="InterPro" id="IPR001584">
    <property type="entry name" value="Integrase_cat-core"/>
</dbReference>
<comment type="caution">
    <text evidence="12">The sequence shown here is derived from an EMBL/GenBank/DDBJ whole genome shotgun (WGS) entry which is preliminary data.</text>
</comment>
<protein>
    <submittedName>
        <fullName evidence="12">Ty3/gypsy retrotransposon protein</fullName>
    </submittedName>
</protein>
<keyword evidence="2" id="KW-0479">Metal-binding</keyword>
<evidence type="ECO:0000256" key="9">
    <source>
        <dbReference type="ARBA" id="ARBA00023125"/>
    </source>
</evidence>
<feature type="domain" description="Integrase catalytic" evidence="11">
    <location>
        <begin position="172"/>
        <end position="334"/>
    </location>
</feature>
<keyword evidence="9" id="KW-0238">DNA-binding</keyword>
<keyword evidence="4" id="KW-0378">Hydrolase</keyword>
<dbReference type="GO" id="GO:0015074">
    <property type="term" value="P:DNA integration"/>
    <property type="evidence" value="ECO:0007669"/>
    <property type="project" value="UniProtKB-KW"/>
</dbReference>
<dbReference type="PANTHER" id="PTHR37984">
    <property type="entry name" value="PROTEIN CBG26694"/>
    <property type="match status" value="1"/>
</dbReference>
<evidence type="ECO:0000313" key="13">
    <source>
        <dbReference type="Proteomes" id="UP000265520"/>
    </source>
</evidence>
<reference evidence="12 13" key="1">
    <citation type="journal article" date="2018" name="Front. Plant Sci.">
        <title>Red Clover (Trifolium pratense) and Zigzag Clover (T. medium) - A Picture of Genomic Similarities and Differences.</title>
        <authorList>
            <person name="Dluhosova J."/>
            <person name="Istvanek J."/>
            <person name="Nedelnik J."/>
            <person name="Repkova J."/>
        </authorList>
    </citation>
    <scope>NUCLEOTIDE SEQUENCE [LARGE SCALE GENOMIC DNA]</scope>
    <source>
        <strain evidence="13">cv. 10/8</strain>
        <tissue evidence="12">Leaf</tissue>
    </source>
</reference>
<keyword evidence="6" id="KW-0229">DNA integration</keyword>
<dbReference type="GO" id="GO:0003677">
    <property type="term" value="F:DNA binding"/>
    <property type="evidence" value="ECO:0007669"/>
    <property type="project" value="UniProtKB-KW"/>
</dbReference>
<dbReference type="PANTHER" id="PTHR37984:SF5">
    <property type="entry name" value="PROTEIN NYNRIN-LIKE"/>
    <property type="match status" value="1"/>
</dbReference>
<dbReference type="FunFam" id="1.10.340.70:FF:000001">
    <property type="entry name" value="Retrovirus-related Pol polyprotein from transposon gypsy-like Protein"/>
    <property type="match status" value="1"/>
</dbReference>
<feature type="non-terminal residue" evidence="12">
    <location>
        <position position="494"/>
    </location>
</feature>
<dbReference type="InterPro" id="IPR012337">
    <property type="entry name" value="RNaseH-like_sf"/>
</dbReference>
<dbReference type="GO" id="GO:0003887">
    <property type="term" value="F:DNA-directed DNA polymerase activity"/>
    <property type="evidence" value="ECO:0007669"/>
    <property type="project" value="UniProtKB-KW"/>
</dbReference>
<keyword evidence="7" id="KW-0695">RNA-directed DNA polymerase</keyword>
<dbReference type="Pfam" id="PF24626">
    <property type="entry name" value="SH3_Tf2-1"/>
    <property type="match status" value="1"/>
</dbReference>
<dbReference type="Proteomes" id="UP000265520">
    <property type="component" value="Unassembled WGS sequence"/>
</dbReference>
<dbReference type="Gene3D" id="3.30.420.10">
    <property type="entry name" value="Ribonuclease H-like superfamily/Ribonuclease H"/>
    <property type="match status" value="1"/>
</dbReference>
<dbReference type="Pfam" id="PF00665">
    <property type="entry name" value="rve"/>
    <property type="match status" value="1"/>
</dbReference>
<dbReference type="InterPro" id="IPR050951">
    <property type="entry name" value="Retrovirus_Pol_polyprotein"/>
</dbReference>
<keyword evidence="8" id="KW-0239">DNA-directed DNA polymerase</keyword>
<dbReference type="PROSITE" id="PS50994">
    <property type="entry name" value="INTEGRASE"/>
    <property type="match status" value="1"/>
</dbReference>
<evidence type="ECO:0000256" key="1">
    <source>
        <dbReference type="ARBA" id="ARBA00022670"/>
    </source>
</evidence>
<dbReference type="GO" id="GO:0046872">
    <property type="term" value="F:metal ion binding"/>
    <property type="evidence" value="ECO:0007669"/>
    <property type="project" value="UniProtKB-KW"/>
</dbReference>
<keyword evidence="13" id="KW-1185">Reference proteome</keyword>
<evidence type="ECO:0000256" key="8">
    <source>
        <dbReference type="ARBA" id="ARBA00022932"/>
    </source>
</evidence>
<dbReference type="InterPro" id="IPR056924">
    <property type="entry name" value="SH3_Tf2-1"/>
</dbReference>
<keyword evidence="1" id="KW-0645">Protease</keyword>
<sequence>VIQTPEQQHYLSKLLGFHYDIQYKPGSSNVVADSLSRVEINSASFGVLSVPQFLFLDELKQELATDPIFQSLLEKYHADSGSLPDYKLVDGLLIHKGRIWISPNSRFKTLLLKEFHDTLVGGHAGVVKTLKRLSANFFWDNMRQEVQNFVRQCTVCQATKYDIRKPNGLLQPLTIPSQVWEDVSMDFVTGLPTSLGFSVLLVVVDRFSKGIHLGALPTGFTTYKVADLFTSMVSKHHGIPRSIVSDRDPIFISRFWSELFKYSGTILRMSSSYHPQTDGQTEVMNGTIEQYFRAFAHAKPSLWARFLPWAEYHYNTSVHSASGLSPYEVIYGKPPPNIPNYISGSSSVDACDAVLSSREEILELLRKKLLKAQASMKAQADKHRRDAPLMVGSWAYVKLQPYKQISLTGERYHKLSKRFYGPYLITARIGPVAYKLDLPQHSKIHNVFHCSKLKPHVGDPPKEADVLPAECVDNHPLISPLAVIGRREIEVDGE</sequence>
<evidence type="ECO:0000256" key="10">
    <source>
        <dbReference type="ARBA" id="ARBA00023172"/>
    </source>
</evidence>
<keyword evidence="8" id="KW-0808">Transferase</keyword>
<dbReference type="Gene3D" id="1.10.340.70">
    <property type="match status" value="1"/>
</dbReference>
<dbReference type="EMBL" id="LXQA010013059">
    <property type="protein sequence ID" value="MCH87860.1"/>
    <property type="molecule type" value="Genomic_DNA"/>
</dbReference>
<evidence type="ECO:0000256" key="2">
    <source>
        <dbReference type="ARBA" id="ARBA00022723"/>
    </source>
</evidence>
<dbReference type="AlphaFoldDB" id="A0A392MK41"/>
<evidence type="ECO:0000313" key="12">
    <source>
        <dbReference type="EMBL" id="MCH87860.1"/>
    </source>
</evidence>
<evidence type="ECO:0000256" key="5">
    <source>
        <dbReference type="ARBA" id="ARBA00022842"/>
    </source>
</evidence>
<evidence type="ECO:0000256" key="6">
    <source>
        <dbReference type="ARBA" id="ARBA00022908"/>
    </source>
</evidence>
<dbReference type="SUPFAM" id="SSF53098">
    <property type="entry name" value="Ribonuclease H-like"/>
    <property type="match status" value="1"/>
</dbReference>
<evidence type="ECO:0000256" key="7">
    <source>
        <dbReference type="ARBA" id="ARBA00022918"/>
    </source>
</evidence>
<gene>
    <name evidence="12" type="ORF">A2U01_0008741</name>
</gene>
<dbReference type="GO" id="GO:0006508">
    <property type="term" value="P:proteolysis"/>
    <property type="evidence" value="ECO:0007669"/>
    <property type="project" value="UniProtKB-KW"/>
</dbReference>
<keyword evidence="8" id="KW-0548">Nucleotidyltransferase</keyword>
<organism evidence="12 13">
    <name type="scientific">Trifolium medium</name>
    <dbReference type="NCBI Taxonomy" id="97028"/>
    <lineage>
        <taxon>Eukaryota</taxon>
        <taxon>Viridiplantae</taxon>
        <taxon>Streptophyta</taxon>
        <taxon>Embryophyta</taxon>
        <taxon>Tracheophyta</taxon>
        <taxon>Spermatophyta</taxon>
        <taxon>Magnoliopsida</taxon>
        <taxon>eudicotyledons</taxon>
        <taxon>Gunneridae</taxon>
        <taxon>Pentapetalae</taxon>
        <taxon>rosids</taxon>
        <taxon>fabids</taxon>
        <taxon>Fabales</taxon>
        <taxon>Fabaceae</taxon>
        <taxon>Papilionoideae</taxon>
        <taxon>50 kb inversion clade</taxon>
        <taxon>NPAAA clade</taxon>
        <taxon>Hologalegina</taxon>
        <taxon>IRL clade</taxon>
        <taxon>Trifolieae</taxon>
        <taxon>Trifolium</taxon>
    </lineage>
</organism>
<dbReference type="InterPro" id="IPR041588">
    <property type="entry name" value="Integrase_H2C2"/>
</dbReference>
<proteinExistence type="predicted"/>
<feature type="non-terminal residue" evidence="12">
    <location>
        <position position="1"/>
    </location>
</feature>
<keyword evidence="5" id="KW-0460">Magnesium</keyword>
<dbReference type="GO" id="GO:0003964">
    <property type="term" value="F:RNA-directed DNA polymerase activity"/>
    <property type="evidence" value="ECO:0007669"/>
    <property type="project" value="UniProtKB-KW"/>
</dbReference>
<dbReference type="Pfam" id="PF17921">
    <property type="entry name" value="Integrase_H2C2"/>
    <property type="match status" value="1"/>
</dbReference>
<evidence type="ECO:0000256" key="4">
    <source>
        <dbReference type="ARBA" id="ARBA00022801"/>
    </source>
</evidence>
<dbReference type="InterPro" id="IPR036397">
    <property type="entry name" value="RNaseH_sf"/>
</dbReference>
<dbReference type="GO" id="GO:0004190">
    <property type="term" value="F:aspartic-type endopeptidase activity"/>
    <property type="evidence" value="ECO:0007669"/>
    <property type="project" value="UniProtKB-KW"/>
</dbReference>
<keyword evidence="10" id="KW-0233">DNA recombination</keyword>